<protein>
    <recommendedName>
        <fullName evidence="16">AAA+ ATPase domain-containing protein</fullName>
    </recommendedName>
</protein>
<organism evidence="17 18">
    <name type="scientific">Ramazzottius varieornatus</name>
    <name type="common">Water bear</name>
    <name type="synonym">Tardigrade</name>
    <dbReference type="NCBI Taxonomy" id="947166"/>
    <lineage>
        <taxon>Eukaryota</taxon>
        <taxon>Metazoa</taxon>
        <taxon>Ecdysozoa</taxon>
        <taxon>Tardigrada</taxon>
        <taxon>Eutardigrada</taxon>
        <taxon>Parachela</taxon>
        <taxon>Hypsibioidea</taxon>
        <taxon>Ramazzottiidae</taxon>
        <taxon>Ramazzottius</taxon>
    </lineage>
</organism>
<dbReference type="InterPro" id="IPR005936">
    <property type="entry name" value="FtsH"/>
</dbReference>
<dbReference type="GO" id="GO:0004222">
    <property type="term" value="F:metalloendopeptidase activity"/>
    <property type="evidence" value="ECO:0007669"/>
    <property type="project" value="InterPro"/>
</dbReference>
<dbReference type="STRING" id="947166.A0A1D1W573"/>
<evidence type="ECO:0000313" key="18">
    <source>
        <dbReference type="Proteomes" id="UP000186922"/>
    </source>
</evidence>
<dbReference type="SMART" id="SM00382">
    <property type="entry name" value="AAA"/>
    <property type="match status" value="1"/>
</dbReference>
<dbReference type="InterPro" id="IPR037219">
    <property type="entry name" value="Peptidase_M41-like"/>
</dbReference>
<dbReference type="HAMAP" id="MF_01458">
    <property type="entry name" value="FtsH"/>
    <property type="match status" value="1"/>
</dbReference>
<evidence type="ECO:0000256" key="15">
    <source>
        <dbReference type="SAM" id="Phobius"/>
    </source>
</evidence>
<proteinExistence type="inferred from homology"/>
<evidence type="ECO:0000256" key="13">
    <source>
        <dbReference type="ARBA" id="ARBA00023128"/>
    </source>
</evidence>
<dbReference type="InterPro" id="IPR041569">
    <property type="entry name" value="AAA_lid_3"/>
</dbReference>
<dbReference type="GO" id="GO:0007005">
    <property type="term" value="P:mitochondrion organization"/>
    <property type="evidence" value="ECO:0007669"/>
    <property type="project" value="TreeGrafter"/>
</dbReference>
<evidence type="ECO:0000256" key="8">
    <source>
        <dbReference type="ARBA" id="ARBA00022741"/>
    </source>
</evidence>
<keyword evidence="14 15" id="KW-0472">Membrane</keyword>
<dbReference type="PANTHER" id="PTHR23076">
    <property type="entry name" value="METALLOPROTEASE M41 FTSH"/>
    <property type="match status" value="1"/>
</dbReference>
<dbReference type="NCBIfam" id="TIGR01241">
    <property type="entry name" value="FtsH_fam"/>
    <property type="match status" value="1"/>
</dbReference>
<evidence type="ECO:0000256" key="11">
    <source>
        <dbReference type="ARBA" id="ARBA00022840"/>
    </source>
</evidence>
<dbReference type="GO" id="GO:0005743">
    <property type="term" value="C:mitochondrial inner membrane"/>
    <property type="evidence" value="ECO:0007669"/>
    <property type="project" value="TreeGrafter"/>
</dbReference>
<evidence type="ECO:0000259" key="16">
    <source>
        <dbReference type="SMART" id="SM00382"/>
    </source>
</evidence>
<dbReference type="Gene3D" id="3.40.50.300">
    <property type="entry name" value="P-loop containing nucleotide triphosphate hydrolases"/>
    <property type="match status" value="1"/>
</dbReference>
<dbReference type="InterPro" id="IPR003593">
    <property type="entry name" value="AAA+_ATPase"/>
</dbReference>
<evidence type="ECO:0000256" key="14">
    <source>
        <dbReference type="ARBA" id="ARBA00023136"/>
    </source>
</evidence>
<dbReference type="PROSITE" id="PS00674">
    <property type="entry name" value="AAA"/>
    <property type="match status" value="1"/>
</dbReference>
<evidence type="ECO:0000256" key="10">
    <source>
        <dbReference type="ARBA" id="ARBA00022833"/>
    </source>
</evidence>
<dbReference type="Gene3D" id="1.20.58.760">
    <property type="entry name" value="Peptidase M41"/>
    <property type="match status" value="1"/>
</dbReference>
<keyword evidence="6" id="KW-0645">Protease</keyword>
<evidence type="ECO:0000256" key="12">
    <source>
        <dbReference type="ARBA" id="ARBA00023049"/>
    </source>
</evidence>
<keyword evidence="12" id="KW-0482">Metalloprotease</keyword>
<dbReference type="MEROPS" id="M41.A11"/>
<dbReference type="SUPFAM" id="SSF140990">
    <property type="entry name" value="FtsH protease domain-like"/>
    <property type="match status" value="1"/>
</dbReference>
<dbReference type="InterPro" id="IPR003959">
    <property type="entry name" value="ATPase_AAA_core"/>
</dbReference>
<keyword evidence="15" id="KW-1133">Transmembrane helix</keyword>
<sequence>MVEQFTFTSTPPLGSGSPSWSAFILALPCVAHLMLHRNAKFEIVWTQTDSRRNMLSEGLLGTSQFVVLLGSPGANLSLRTIHWLQSRSTQRRTYSTTSVQNQSYDEIPESTFLNLLSSFKNLSPNEMVEILSRPSCLASTINEVSSTTHVGRYIGISPLPVNVGLLTRKVLHSHCAGQRRNFVARKQRKPSTLGGATHTKSAEQTLQQYISERGGIFSSWLKKAKIINNPPLKIVTDEHIKKYLNTEATTTSNDEFFRARLAFLEGYIAANDGRVKNMRAASPSLFRSLLFMAISLLGVMIVLGIMTGAMSFKVMMGLDQREVKPEDIHVTFNDVKGVDEAKEELMQIVEYLRNPDRFSALGGKLPKGVLLVGPPGTGKTLLARAVAGQAGVPFFQAAGSEFDEILVGQGARRVRDLFAAAKEKAPCVIFIDEIDAVGSKRTNSVLHPHANQTINQLLAEMDGFHQTEGVIVLGATNRSEDLDRALTRPGRFDIEVHVPMPDLKGRSEILRYYLDKLILGTDVKVDVLARGTAGFTGADIENMINQAALAAASDGLKSVPMTYLEKARDKVLMGPAKKSRVPDEEANRITAYHEGGHTLVAHYTKDAMPLHKVTIIPRGPSLGHTAYLPEREMYHQKKSEMLAMLDTLMAGRAAEELIFGSDCITSGAADDLRKASELAGNMVKMYGMSDKVGLRYYGKDEDRDIFSAGKDIGANAAEAIDMEIRRILQESYERAKTILRQHGKEHRWLADALLEHETLDAEEIKQVISGQTMIKKAVL</sequence>
<evidence type="ECO:0000256" key="1">
    <source>
        <dbReference type="ARBA" id="ARBA00001947"/>
    </source>
</evidence>
<evidence type="ECO:0000256" key="2">
    <source>
        <dbReference type="ARBA" id="ARBA00004173"/>
    </source>
</evidence>
<dbReference type="FunFam" id="1.10.8.60:FF:000001">
    <property type="entry name" value="ATP-dependent zinc metalloprotease FtsH"/>
    <property type="match status" value="1"/>
</dbReference>
<comment type="caution">
    <text evidence="17">The sequence shown here is derived from an EMBL/GenBank/DDBJ whole genome shotgun (WGS) entry which is preliminary data.</text>
</comment>
<dbReference type="GO" id="GO:0046872">
    <property type="term" value="F:metal ion binding"/>
    <property type="evidence" value="ECO:0007669"/>
    <property type="project" value="UniProtKB-KW"/>
</dbReference>
<evidence type="ECO:0000256" key="9">
    <source>
        <dbReference type="ARBA" id="ARBA00022801"/>
    </source>
</evidence>
<dbReference type="PANTHER" id="PTHR23076:SF97">
    <property type="entry name" value="ATP-DEPENDENT ZINC METALLOPROTEASE YME1L1"/>
    <property type="match status" value="1"/>
</dbReference>
<accession>A0A1D1W573</accession>
<dbReference type="EMBL" id="BDGG01000013">
    <property type="protein sequence ID" value="GAV06119.1"/>
    <property type="molecule type" value="Genomic_DNA"/>
</dbReference>
<dbReference type="Pfam" id="PF00004">
    <property type="entry name" value="AAA"/>
    <property type="match status" value="1"/>
</dbReference>
<comment type="similarity">
    <text evidence="5">In the N-terminal section; belongs to the AAA ATPase family.</text>
</comment>
<comment type="similarity">
    <text evidence="4">In the C-terminal section; belongs to the peptidase M41 family.</text>
</comment>
<dbReference type="FunFam" id="1.20.58.760:FF:000002">
    <property type="entry name" value="ATP-dependent zinc metalloprotease FtsH"/>
    <property type="match status" value="1"/>
</dbReference>
<dbReference type="Pfam" id="PF17862">
    <property type="entry name" value="AAA_lid_3"/>
    <property type="match status" value="1"/>
</dbReference>
<keyword evidence="11" id="KW-0067">ATP-binding</keyword>
<dbReference type="AlphaFoldDB" id="A0A1D1W573"/>
<comment type="subcellular location">
    <subcellularLocation>
        <location evidence="3">Membrane</location>
    </subcellularLocation>
    <subcellularLocation>
        <location evidence="2">Mitochondrion</location>
    </subcellularLocation>
</comment>
<dbReference type="Gene3D" id="1.10.8.60">
    <property type="match status" value="1"/>
</dbReference>
<keyword evidence="7" id="KW-0479">Metal-binding</keyword>
<keyword evidence="18" id="KW-1185">Reference proteome</keyword>
<keyword evidence="13" id="KW-0496">Mitochondrion</keyword>
<comment type="cofactor">
    <cofactor evidence="1">
        <name>Zn(2+)</name>
        <dbReference type="ChEBI" id="CHEBI:29105"/>
    </cofactor>
</comment>
<keyword evidence="10" id="KW-0862">Zinc</keyword>
<dbReference type="GO" id="GO:0006515">
    <property type="term" value="P:protein quality control for misfolded or incompletely synthesized proteins"/>
    <property type="evidence" value="ECO:0007669"/>
    <property type="project" value="TreeGrafter"/>
</dbReference>
<dbReference type="InterPro" id="IPR003960">
    <property type="entry name" value="ATPase_AAA_CS"/>
</dbReference>
<name>A0A1D1W573_RAMVA</name>
<dbReference type="FunFam" id="3.40.50.300:FF:000175">
    <property type="entry name" value="ATP-dependent zinc metalloprotease FTSH 4"/>
    <property type="match status" value="1"/>
</dbReference>
<evidence type="ECO:0000313" key="17">
    <source>
        <dbReference type="EMBL" id="GAV06119.1"/>
    </source>
</evidence>
<dbReference type="InterPro" id="IPR000642">
    <property type="entry name" value="Peptidase_M41"/>
</dbReference>
<dbReference type="Pfam" id="PF01434">
    <property type="entry name" value="Peptidase_M41"/>
    <property type="match status" value="1"/>
</dbReference>
<feature type="domain" description="AAA+ ATPase" evidence="16">
    <location>
        <begin position="365"/>
        <end position="502"/>
    </location>
</feature>
<gene>
    <name evidence="17" type="primary">RvY_16151-1</name>
    <name evidence="17" type="synonym">RvY_16151.1</name>
    <name evidence="17" type="ORF">RvY_16151</name>
</gene>
<keyword evidence="15" id="KW-0812">Transmembrane</keyword>
<keyword evidence="9" id="KW-0378">Hydrolase</keyword>
<dbReference type="InterPro" id="IPR027417">
    <property type="entry name" value="P-loop_NTPase"/>
</dbReference>
<evidence type="ECO:0000256" key="4">
    <source>
        <dbReference type="ARBA" id="ARBA00010044"/>
    </source>
</evidence>
<dbReference type="CDD" id="cd19501">
    <property type="entry name" value="RecA-like_FtsH"/>
    <property type="match status" value="1"/>
</dbReference>
<dbReference type="GO" id="GO:0005524">
    <property type="term" value="F:ATP binding"/>
    <property type="evidence" value="ECO:0007669"/>
    <property type="project" value="UniProtKB-KW"/>
</dbReference>
<feature type="transmembrane region" description="Helical" evidence="15">
    <location>
        <begin position="289"/>
        <end position="312"/>
    </location>
</feature>
<evidence type="ECO:0000256" key="7">
    <source>
        <dbReference type="ARBA" id="ARBA00022723"/>
    </source>
</evidence>
<dbReference type="GO" id="GO:0016887">
    <property type="term" value="F:ATP hydrolysis activity"/>
    <property type="evidence" value="ECO:0007669"/>
    <property type="project" value="InterPro"/>
</dbReference>
<evidence type="ECO:0000256" key="3">
    <source>
        <dbReference type="ARBA" id="ARBA00004370"/>
    </source>
</evidence>
<evidence type="ECO:0000256" key="5">
    <source>
        <dbReference type="ARBA" id="ARBA00010550"/>
    </source>
</evidence>
<dbReference type="SUPFAM" id="SSF52540">
    <property type="entry name" value="P-loop containing nucleoside triphosphate hydrolases"/>
    <property type="match status" value="1"/>
</dbReference>
<keyword evidence="8" id="KW-0547">Nucleotide-binding</keyword>
<dbReference type="GO" id="GO:0004176">
    <property type="term" value="F:ATP-dependent peptidase activity"/>
    <property type="evidence" value="ECO:0007669"/>
    <property type="project" value="InterPro"/>
</dbReference>
<evidence type="ECO:0000256" key="6">
    <source>
        <dbReference type="ARBA" id="ARBA00022670"/>
    </source>
</evidence>
<reference evidence="17 18" key="1">
    <citation type="journal article" date="2016" name="Nat. Commun.">
        <title>Extremotolerant tardigrade genome and improved radiotolerance of human cultured cells by tardigrade-unique protein.</title>
        <authorList>
            <person name="Hashimoto T."/>
            <person name="Horikawa D.D."/>
            <person name="Saito Y."/>
            <person name="Kuwahara H."/>
            <person name="Kozuka-Hata H."/>
            <person name="Shin-I T."/>
            <person name="Minakuchi Y."/>
            <person name="Ohishi K."/>
            <person name="Motoyama A."/>
            <person name="Aizu T."/>
            <person name="Enomoto A."/>
            <person name="Kondo K."/>
            <person name="Tanaka S."/>
            <person name="Hara Y."/>
            <person name="Koshikawa S."/>
            <person name="Sagara H."/>
            <person name="Miura T."/>
            <person name="Yokobori S."/>
            <person name="Miyagawa K."/>
            <person name="Suzuki Y."/>
            <person name="Kubo T."/>
            <person name="Oyama M."/>
            <person name="Kohara Y."/>
            <person name="Fujiyama A."/>
            <person name="Arakawa K."/>
            <person name="Katayama T."/>
            <person name="Toyoda A."/>
            <person name="Kunieda T."/>
        </authorList>
    </citation>
    <scope>NUCLEOTIDE SEQUENCE [LARGE SCALE GENOMIC DNA]</scope>
    <source>
        <strain evidence="17 18">YOKOZUNA-1</strain>
    </source>
</reference>
<dbReference type="Proteomes" id="UP000186922">
    <property type="component" value="Unassembled WGS sequence"/>
</dbReference>
<dbReference type="OrthoDB" id="1413014at2759"/>